<proteinExistence type="predicted"/>
<dbReference type="InterPro" id="IPR036259">
    <property type="entry name" value="MFS_trans_sf"/>
</dbReference>
<evidence type="ECO:0000256" key="1">
    <source>
        <dbReference type="SAM" id="Phobius"/>
    </source>
</evidence>
<feature type="transmembrane region" description="Helical" evidence="1">
    <location>
        <begin position="299"/>
        <end position="318"/>
    </location>
</feature>
<feature type="transmembrane region" description="Helical" evidence="1">
    <location>
        <begin position="170"/>
        <end position="193"/>
    </location>
</feature>
<feature type="transmembrane region" description="Helical" evidence="1">
    <location>
        <begin position="136"/>
        <end position="158"/>
    </location>
</feature>
<feature type="transmembrane region" description="Helical" evidence="1">
    <location>
        <begin position="363"/>
        <end position="383"/>
    </location>
</feature>
<dbReference type="SUPFAM" id="SSF103473">
    <property type="entry name" value="MFS general substrate transporter"/>
    <property type="match status" value="1"/>
</dbReference>
<feature type="domain" description="Major facilitator superfamily (MFS) profile" evidence="2">
    <location>
        <begin position="12"/>
        <end position="387"/>
    </location>
</feature>
<dbReference type="PANTHER" id="PTHR23520:SF5">
    <property type="entry name" value="TRANSPORTER, PUTATIVE (AFU_ORTHOLOGUE AFUA_3G04000)-RELATED"/>
    <property type="match status" value="1"/>
</dbReference>
<feature type="transmembrane region" description="Helical" evidence="1">
    <location>
        <begin position="276"/>
        <end position="293"/>
    </location>
</feature>
<dbReference type="GO" id="GO:0022857">
    <property type="term" value="F:transmembrane transporter activity"/>
    <property type="evidence" value="ECO:0007669"/>
    <property type="project" value="InterPro"/>
</dbReference>
<keyword evidence="1" id="KW-0812">Transmembrane</keyword>
<evidence type="ECO:0000313" key="4">
    <source>
        <dbReference type="Proteomes" id="UP001056425"/>
    </source>
</evidence>
<feature type="transmembrane region" description="Helical" evidence="1">
    <location>
        <begin position="78"/>
        <end position="96"/>
    </location>
</feature>
<dbReference type="Proteomes" id="UP001056425">
    <property type="component" value="Chromosome"/>
</dbReference>
<feature type="transmembrane region" description="Helical" evidence="1">
    <location>
        <begin position="102"/>
        <end position="124"/>
    </location>
</feature>
<dbReference type="Gene3D" id="1.20.1250.20">
    <property type="entry name" value="MFS general substrate transporter like domains"/>
    <property type="match status" value="2"/>
</dbReference>
<keyword evidence="1" id="KW-0472">Membrane</keyword>
<evidence type="ECO:0000259" key="2">
    <source>
        <dbReference type="PROSITE" id="PS50850"/>
    </source>
</evidence>
<gene>
    <name evidence="3" type="ORF">K1720_01060</name>
</gene>
<dbReference type="GeneID" id="72776889"/>
<feature type="transmembrane region" description="Helical" evidence="1">
    <location>
        <begin position="16"/>
        <end position="38"/>
    </location>
</feature>
<evidence type="ECO:0000313" key="3">
    <source>
        <dbReference type="EMBL" id="USH00105.1"/>
    </source>
</evidence>
<feature type="transmembrane region" description="Helical" evidence="1">
    <location>
        <begin position="44"/>
        <end position="66"/>
    </location>
</feature>
<accession>A0A9E7MA00</accession>
<feature type="transmembrane region" description="Helical" evidence="1">
    <location>
        <begin position="213"/>
        <end position="233"/>
    </location>
</feature>
<organism evidence="3 4">
    <name type="scientific">Thermococcus argininiproducens</name>
    <dbReference type="NCBI Taxonomy" id="2866384"/>
    <lineage>
        <taxon>Archaea</taxon>
        <taxon>Methanobacteriati</taxon>
        <taxon>Methanobacteriota</taxon>
        <taxon>Thermococci</taxon>
        <taxon>Thermococcales</taxon>
        <taxon>Thermococcaceae</taxon>
        <taxon>Thermococcus</taxon>
    </lineage>
</organism>
<dbReference type="EMBL" id="CP080572">
    <property type="protein sequence ID" value="USH00105.1"/>
    <property type="molecule type" value="Genomic_DNA"/>
</dbReference>
<protein>
    <submittedName>
        <fullName evidence="3">MFS transporter</fullName>
    </submittedName>
</protein>
<reference evidence="3 4" key="1">
    <citation type="submission" date="2021-08" db="EMBL/GenBank/DDBJ databases">
        <title>Thermococcus onnuriiensis IOH2.</title>
        <authorList>
            <person name="Park Y.-J."/>
        </authorList>
    </citation>
    <scope>NUCLEOTIDE SEQUENCE [LARGE SCALE GENOMIC DNA]</scope>
    <source>
        <strain evidence="3 4">IOH2</strain>
    </source>
</reference>
<dbReference type="AlphaFoldDB" id="A0A9E7MA00"/>
<dbReference type="InterPro" id="IPR011701">
    <property type="entry name" value="MFS"/>
</dbReference>
<feature type="transmembrane region" description="Helical" evidence="1">
    <location>
        <begin position="339"/>
        <end position="357"/>
    </location>
</feature>
<feature type="transmembrane region" description="Helical" evidence="1">
    <location>
        <begin position="245"/>
        <end position="264"/>
    </location>
</feature>
<keyword evidence="4" id="KW-1185">Reference proteome</keyword>
<dbReference type="Pfam" id="PF07690">
    <property type="entry name" value="MFS_1"/>
    <property type="match status" value="2"/>
</dbReference>
<dbReference type="InterPro" id="IPR020846">
    <property type="entry name" value="MFS_dom"/>
</dbReference>
<dbReference type="RefSeq" id="WP_251949390.1">
    <property type="nucleotide sequence ID" value="NZ_CP080572.1"/>
</dbReference>
<dbReference type="PROSITE" id="PS50850">
    <property type="entry name" value="MFS"/>
    <property type="match status" value="1"/>
</dbReference>
<name>A0A9E7MA00_9EURY</name>
<keyword evidence="1" id="KW-1133">Transmembrane helix</keyword>
<dbReference type="KEGG" id="thei:K1720_01060"/>
<dbReference type="PANTHER" id="PTHR23520">
    <property type="entry name" value="TRANSPORTER, PUTATIVE (AFU_ORTHOLOGUE AFUA_3G04000)-RELATED"/>
    <property type="match status" value="1"/>
</dbReference>
<sequence>MSIQNYRGFSRDAKLVIVYSFMGWLGGNIAWFILPFYYSSLGMNFSKIGVLFSISTIFQASLLLASGQISVKLGYRRTILVAVGLFFIGRLLQVFVPQFWAFALASAIFGIGMALEGPALMSLLSEEVSEEKRHYLFSLNAALGTIGAALGMYLGGLLPKLLDGSNPYKMTLLFVALLIPIQGIFIFLVSPVLGREEKKLKLERELMVKILKFSLPSALIGLGAGVTIPYMGLWFNKRFGTSLESIGGLFALQQFIMGIGTFTLPMIADKFGSVKTIVGFNGSATALILMMPLSPTFPVAAVIYTIRTIFMNIVNPIWDAFMMRFFTKEERATALALRNLSWTATFGIGQLIGGRIFDLSLTVPFFITGGLYALSMVTFWVLFAKED</sequence>